<dbReference type="Proteomes" id="UP000439903">
    <property type="component" value="Unassembled WGS sequence"/>
</dbReference>
<evidence type="ECO:0000313" key="2">
    <source>
        <dbReference type="EMBL" id="KAF0390466.1"/>
    </source>
</evidence>
<dbReference type="PANTHER" id="PTHR42883">
    <property type="entry name" value="GLUCOSE-1-PHOSPHATE THYMIDYLTRANSFERASE"/>
    <property type="match status" value="1"/>
</dbReference>
<keyword evidence="2" id="KW-0808">Transferase</keyword>
<dbReference type="Gene3D" id="3.90.550.10">
    <property type="entry name" value="Spore Coat Polysaccharide Biosynthesis Protein SpsA, Chain A"/>
    <property type="match status" value="1"/>
</dbReference>
<reference evidence="2 3" key="1">
    <citation type="journal article" date="2019" name="Environ. Microbiol.">
        <title>At the nexus of three kingdoms: the genome of the mycorrhizal fungus Gigaspora margarita provides insights into plant, endobacterial and fungal interactions.</title>
        <authorList>
            <person name="Venice F."/>
            <person name="Ghignone S."/>
            <person name="Salvioli di Fossalunga A."/>
            <person name="Amselem J."/>
            <person name="Novero M."/>
            <person name="Xianan X."/>
            <person name="Sedzielewska Toro K."/>
            <person name="Morin E."/>
            <person name="Lipzen A."/>
            <person name="Grigoriev I.V."/>
            <person name="Henrissat B."/>
            <person name="Martin F.M."/>
            <person name="Bonfante P."/>
        </authorList>
    </citation>
    <scope>NUCLEOTIDE SEQUENCE [LARGE SCALE GENOMIC DNA]</scope>
    <source>
        <strain evidence="2 3">BEG34</strain>
    </source>
</reference>
<protein>
    <submittedName>
        <fullName evidence="2">Nucleotide-diphospho-sugar transferase</fullName>
    </submittedName>
</protein>
<proteinExistence type="predicted"/>
<dbReference type="InterPro" id="IPR029044">
    <property type="entry name" value="Nucleotide-diphossugar_trans"/>
</dbReference>
<sequence>MNLKILILGAGYGTRLQRDILQDTSQKYSQLLGIPKALLPVGGQDALITHWLQIFKAANIDVASSVYVVTNNPSYQSFISWADRNSIPRSNIVNDKSTCNEDRLGAVVDLLFGLNYFKLFNNDLLIVGGDTLFLRDFNFNKLLDQFSTFNDGCLVTTYIIPKNEISKYGILTINKLNDDNGLFEVTDFLEKPNPESTNSRNACPCFYLLKSEALPLIEEFLKEAEFKGAELEDKDATGKFLAWVIKGKHFKFYAIQINGRIDVGDLKSYVEAKEYFGD</sequence>
<gene>
    <name evidence="2" type="ORF">F8M41_010847</name>
</gene>
<dbReference type="PANTHER" id="PTHR42883:SF2">
    <property type="entry name" value="THYMIDYLYLTRANSFERASE"/>
    <property type="match status" value="1"/>
</dbReference>
<dbReference type="GO" id="GO:0016740">
    <property type="term" value="F:transferase activity"/>
    <property type="evidence" value="ECO:0007669"/>
    <property type="project" value="UniProtKB-KW"/>
</dbReference>
<keyword evidence="3" id="KW-1185">Reference proteome</keyword>
<dbReference type="EMBL" id="WTPW01002241">
    <property type="protein sequence ID" value="KAF0390466.1"/>
    <property type="molecule type" value="Genomic_DNA"/>
</dbReference>
<dbReference type="Pfam" id="PF00483">
    <property type="entry name" value="NTP_transferase"/>
    <property type="match status" value="1"/>
</dbReference>
<name>A0A8H4A0Q5_GIGMA</name>
<dbReference type="AlphaFoldDB" id="A0A8H4A0Q5"/>
<accession>A0A8H4A0Q5</accession>
<evidence type="ECO:0000259" key="1">
    <source>
        <dbReference type="Pfam" id="PF00483"/>
    </source>
</evidence>
<dbReference type="InterPro" id="IPR005835">
    <property type="entry name" value="NTP_transferase_dom"/>
</dbReference>
<dbReference type="SUPFAM" id="SSF53448">
    <property type="entry name" value="Nucleotide-diphospho-sugar transferases"/>
    <property type="match status" value="1"/>
</dbReference>
<organism evidence="2 3">
    <name type="scientific">Gigaspora margarita</name>
    <dbReference type="NCBI Taxonomy" id="4874"/>
    <lineage>
        <taxon>Eukaryota</taxon>
        <taxon>Fungi</taxon>
        <taxon>Fungi incertae sedis</taxon>
        <taxon>Mucoromycota</taxon>
        <taxon>Glomeromycotina</taxon>
        <taxon>Glomeromycetes</taxon>
        <taxon>Diversisporales</taxon>
        <taxon>Gigasporaceae</taxon>
        <taxon>Gigaspora</taxon>
    </lineage>
</organism>
<dbReference type="OrthoDB" id="6339427at2759"/>
<comment type="caution">
    <text evidence="2">The sequence shown here is derived from an EMBL/GenBank/DDBJ whole genome shotgun (WGS) entry which is preliminary data.</text>
</comment>
<feature type="domain" description="Nucleotidyl transferase" evidence="1">
    <location>
        <begin position="6"/>
        <end position="274"/>
    </location>
</feature>
<evidence type="ECO:0000313" key="3">
    <source>
        <dbReference type="Proteomes" id="UP000439903"/>
    </source>
</evidence>